<accession>A0A0F7W0W7</accession>
<dbReference type="AlphaFoldDB" id="A0A0F7W0W7"/>
<gene>
    <name evidence="2" type="primary">sle_39680</name>
</gene>
<feature type="compositionally biased region" description="Polar residues" evidence="1">
    <location>
        <begin position="23"/>
        <end position="35"/>
    </location>
</feature>
<dbReference type="EMBL" id="LN831790">
    <property type="protein sequence ID" value="CQR63427.1"/>
    <property type="molecule type" value="Genomic_DNA"/>
</dbReference>
<organism evidence="2 3">
    <name type="scientific">Streptomyces leeuwenhoekii</name>
    <dbReference type="NCBI Taxonomy" id="1437453"/>
    <lineage>
        <taxon>Bacteria</taxon>
        <taxon>Bacillati</taxon>
        <taxon>Actinomycetota</taxon>
        <taxon>Actinomycetes</taxon>
        <taxon>Kitasatosporales</taxon>
        <taxon>Streptomycetaceae</taxon>
        <taxon>Streptomyces</taxon>
    </lineage>
</organism>
<dbReference type="SUPFAM" id="SSF159888">
    <property type="entry name" value="YdhG-like"/>
    <property type="match status" value="1"/>
</dbReference>
<proteinExistence type="predicted"/>
<sequence>MILTIPRIPTIPAMPVRKETAMKHTQSSAGSTGTVTEPYDGFTAEEREAMKERAKELKATRRSPRGAKADTESEVLAKIAEMPEADRVLAERVHALVRSVAPELTPKLWYGMPAYARNGKVLCHFQSAQKFKTRYATLGFSDQAALDDGAVWPVAYALKELTPAAEERIGALIAKAVAQN</sequence>
<evidence type="ECO:0000313" key="2">
    <source>
        <dbReference type="EMBL" id="CQR63427.1"/>
    </source>
</evidence>
<dbReference type="KEGG" id="sle:sle_39680"/>
<evidence type="ECO:0000256" key="1">
    <source>
        <dbReference type="SAM" id="MobiDB-lite"/>
    </source>
</evidence>
<evidence type="ECO:0000313" key="3">
    <source>
        <dbReference type="Proteomes" id="UP000035016"/>
    </source>
</evidence>
<name>A0A0F7W0W7_STRLW</name>
<dbReference type="Gene3D" id="3.90.1150.200">
    <property type="match status" value="1"/>
</dbReference>
<protein>
    <submittedName>
        <fullName evidence="2">Uncharacterized protein</fullName>
    </submittedName>
</protein>
<dbReference type="Proteomes" id="UP000035016">
    <property type="component" value="Chromosome Chromosome"/>
</dbReference>
<reference evidence="2 3" key="1">
    <citation type="submission" date="2015-02" db="EMBL/GenBank/DDBJ databases">
        <authorList>
            <person name="Gomez-Escribano P.J."/>
        </authorList>
    </citation>
    <scope>NUCLEOTIDE SEQUENCE [LARGE SCALE GENOMIC DNA]</scope>
    <source>
        <strain evidence="3">C34 (DSM 42122 / NRRL B-24963)</strain>
    </source>
</reference>
<feature type="region of interest" description="Disordered" evidence="1">
    <location>
        <begin position="20"/>
        <end position="39"/>
    </location>
</feature>